<gene>
    <name evidence="2" type="ORF">H8S84_06140</name>
</gene>
<evidence type="ECO:0000259" key="1">
    <source>
        <dbReference type="Pfam" id="PF14311"/>
    </source>
</evidence>
<dbReference type="EMBL" id="JACRVF010000001">
    <property type="protein sequence ID" value="MBC5992414.1"/>
    <property type="molecule type" value="Genomic_DNA"/>
</dbReference>
<evidence type="ECO:0000313" key="3">
    <source>
        <dbReference type="Proteomes" id="UP000603640"/>
    </source>
</evidence>
<dbReference type="Proteomes" id="UP000603640">
    <property type="component" value="Unassembled WGS sequence"/>
</dbReference>
<comment type="caution">
    <text evidence="2">The sequence shown here is derived from an EMBL/GenBank/DDBJ whole genome shotgun (WGS) entry which is preliminary data.</text>
</comment>
<reference evidence="2" key="1">
    <citation type="submission" date="2020-08" db="EMBL/GenBank/DDBJ databases">
        <title>Pontibacter sp. SD6 16S ribosomal RNA gene Genome sequencing and assembly.</title>
        <authorList>
            <person name="Kang M."/>
        </authorList>
    </citation>
    <scope>NUCLEOTIDE SEQUENCE</scope>
    <source>
        <strain evidence="2">SD6</strain>
    </source>
</reference>
<dbReference type="InterPro" id="IPR025487">
    <property type="entry name" value="DUF4379"/>
</dbReference>
<sequence>MDSKIEELRKLAAEKGGRCLSSSYHGIRGKLRWKCAKGHEWEATPETVKLGYWCAPCNGVVRTTIQDLHAHAEKMGGRCLSLDYTNPKARYHWQCSDGHTWWASWSSIRYSGTWCPECGRRQAWIKRGKYTIETLQHFAHNKGGKCLSEEYMGFDKHHKWECASGHKWEANCNNIFSNKTWCPLCASGTGERICRTFFEQLLKSEFPKVRPKWLRSDRGYPMELDGYSKELGIAFEHQGTQHFVDRKHFKDDFFGTGKPSKFKAIQKRDALKAQLCEQRGILLIQVPSVLEVLGVENLKDFIRTELLRNHYPLPTGFDDTEVNPDMAYNFDKLAELKDLAVSRDGLLLSTEYFDTKRRYLWQCKAGHQWWAKADNVKQGKWCRTCAGLDRKTIGEMQRIASKRGGVCLSEAYGGSQSPLLWRCKEGHEWSAIPNNVLRGSWCPKCRDKKTGEKKRRYQLEDLVKFAQSKGGESLSKRYTITHAKYPWKCTKGHCFEMTFDKVMQGYWCPYCAGNAKKTLSDLQNAAQARGGRCLSPAYRNIKTKYEWECKYRHTWKATAESVLRGTWCPYCASSARS</sequence>
<proteinExistence type="predicted"/>
<feature type="domain" description="Treble clef zinc finger" evidence="1">
    <location>
        <begin position="413"/>
        <end position="447"/>
    </location>
</feature>
<keyword evidence="3" id="KW-1185">Reference proteome</keyword>
<accession>A0A923N5X5</accession>
<dbReference type="RefSeq" id="WP_187066360.1">
    <property type="nucleotide sequence ID" value="NZ_JACRVF010000001.1"/>
</dbReference>
<organism evidence="2 3">
    <name type="scientific">Pontibacter cellulosilyticus</name>
    <dbReference type="NCBI Taxonomy" id="1720253"/>
    <lineage>
        <taxon>Bacteria</taxon>
        <taxon>Pseudomonadati</taxon>
        <taxon>Bacteroidota</taxon>
        <taxon>Cytophagia</taxon>
        <taxon>Cytophagales</taxon>
        <taxon>Hymenobacteraceae</taxon>
        <taxon>Pontibacter</taxon>
    </lineage>
</organism>
<dbReference type="AlphaFoldDB" id="A0A923N5X5"/>
<dbReference type="Pfam" id="PF14311">
    <property type="entry name" value="DUF4379"/>
    <property type="match status" value="1"/>
</dbReference>
<name>A0A923N5X5_9BACT</name>
<protein>
    <recommendedName>
        <fullName evidence="1">Treble clef zinc finger domain-containing protein</fullName>
    </recommendedName>
</protein>
<evidence type="ECO:0000313" key="2">
    <source>
        <dbReference type="EMBL" id="MBC5992414.1"/>
    </source>
</evidence>